<evidence type="ECO:0000256" key="9">
    <source>
        <dbReference type="ARBA" id="ARBA00023136"/>
    </source>
</evidence>
<organism evidence="11 12">
    <name type="scientific">Permianibacter aggregans</name>
    <dbReference type="NCBI Taxonomy" id="1510150"/>
    <lineage>
        <taxon>Bacteria</taxon>
        <taxon>Pseudomonadati</taxon>
        <taxon>Pseudomonadota</taxon>
        <taxon>Gammaproteobacteria</taxon>
        <taxon>Pseudomonadales</taxon>
        <taxon>Pseudomonadaceae</taxon>
        <taxon>Permianibacter</taxon>
    </lineage>
</organism>
<proteinExistence type="inferred from homology"/>
<gene>
    <name evidence="11" type="ORF">EV696_10357</name>
</gene>
<evidence type="ECO:0000256" key="1">
    <source>
        <dbReference type="ARBA" id="ARBA00004533"/>
    </source>
</evidence>
<name>A0A4R6UUU8_9GAMM</name>
<evidence type="ECO:0000313" key="12">
    <source>
        <dbReference type="Proteomes" id="UP000295375"/>
    </source>
</evidence>
<dbReference type="GO" id="GO:0005886">
    <property type="term" value="C:plasma membrane"/>
    <property type="evidence" value="ECO:0007669"/>
    <property type="project" value="UniProtKB-SubCell"/>
</dbReference>
<reference evidence="11 12" key="1">
    <citation type="submission" date="2019-03" db="EMBL/GenBank/DDBJ databases">
        <title>Genomic Encyclopedia of Type Strains, Phase IV (KMG-IV): sequencing the most valuable type-strain genomes for metagenomic binning, comparative biology and taxonomic classification.</title>
        <authorList>
            <person name="Goeker M."/>
        </authorList>
    </citation>
    <scope>NUCLEOTIDE SEQUENCE [LARGE SCALE GENOMIC DNA]</scope>
    <source>
        <strain evidence="11 12">DSM 103792</strain>
    </source>
</reference>
<evidence type="ECO:0000256" key="8">
    <source>
        <dbReference type="ARBA" id="ARBA00022927"/>
    </source>
</evidence>
<dbReference type="OrthoDB" id="6706905at2"/>
<dbReference type="GO" id="GO:0015627">
    <property type="term" value="C:type II protein secretion system complex"/>
    <property type="evidence" value="ECO:0007669"/>
    <property type="project" value="InterPro"/>
</dbReference>
<evidence type="ECO:0000256" key="4">
    <source>
        <dbReference type="ARBA" id="ARBA00022448"/>
    </source>
</evidence>
<accession>A0A4R6UUU8</accession>
<protein>
    <recommendedName>
        <fullName evidence="3">Type II secretion system protein N</fullName>
    </recommendedName>
    <alternativeName>
        <fullName evidence="10">General secretion pathway protein N</fullName>
    </alternativeName>
</protein>
<keyword evidence="8" id="KW-0653">Protein transport</keyword>
<dbReference type="GO" id="GO:0015628">
    <property type="term" value="P:protein secretion by the type II secretion system"/>
    <property type="evidence" value="ECO:0007669"/>
    <property type="project" value="InterPro"/>
</dbReference>
<comment type="similarity">
    <text evidence="2">Belongs to the GSP N family.</text>
</comment>
<dbReference type="Pfam" id="PF01203">
    <property type="entry name" value="T2SSN"/>
    <property type="match status" value="1"/>
</dbReference>
<evidence type="ECO:0000256" key="3">
    <source>
        <dbReference type="ARBA" id="ARBA00021563"/>
    </source>
</evidence>
<keyword evidence="12" id="KW-1185">Reference proteome</keyword>
<dbReference type="EMBL" id="SNYM01000003">
    <property type="protein sequence ID" value="TDQ49689.1"/>
    <property type="molecule type" value="Genomic_DNA"/>
</dbReference>
<keyword evidence="9" id="KW-0472">Membrane</keyword>
<dbReference type="Proteomes" id="UP000295375">
    <property type="component" value="Unassembled WGS sequence"/>
</dbReference>
<evidence type="ECO:0000256" key="10">
    <source>
        <dbReference type="ARBA" id="ARBA00030772"/>
    </source>
</evidence>
<dbReference type="RefSeq" id="WP_133588224.1">
    <property type="nucleotide sequence ID" value="NZ_CP037953.1"/>
</dbReference>
<sequence length="251" mass="27964">MQWKKVLVWGLLAFVVWLVMVVALMPASFALRLAGQAAPSLIVRHASGTIWNGSAASVQLNQLLLPNVQWQLSPWRLFTGTVQTDLQFGGDNTLQGQLRVVASTSAQRLENIDLTIPAQQLNALLPLPGAQLHGLFRFDGPRIAFEDKQLKALEGRLQWRDARVQTPLGQPPLGSYALQFRTDENGTIFGDISDLEGVLDLQGTMQYQAPNLSISATSRADLPEQLDRFFRAVAKREGNRYQISFQRQMQL</sequence>
<evidence type="ECO:0000313" key="11">
    <source>
        <dbReference type="EMBL" id="TDQ49689.1"/>
    </source>
</evidence>
<comment type="subcellular location">
    <subcellularLocation>
        <location evidence="1">Cell inner membrane</location>
    </subcellularLocation>
</comment>
<evidence type="ECO:0000256" key="5">
    <source>
        <dbReference type="ARBA" id="ARBA00022475"/>
    </source>
</evidence>
<dbReference type="InterPro" id="IPR022792">
    <property type="entry name" value="T2SS_protein-GspN"/>
</dbReference>
<evidence type="ECO:0000256" key="7">
    <source>
        <dbReference type="ARBA" id="ARBA00022692"/>
    </source>
</evidence>
<keyword evidence="5" id="KW-1003">Cell membrane</keyword>
<dbReference type="AlphaFoldDB" id="A0A4R6UUU8"/>
<keyword evidence="7" id="KW-0812">Transmembrane</keyword>
<comment type="caution">
    <text evidence="11">The sequence shown here is derived from an EMBL/GenBank/DDBJ whole genome shotgun (WGS) entry which is preliminary data.</text>
</comment>
<keyword evidence="6" id="KW-0997">Cell inner membrane</keyword>
<keyword evidence="4" id="KW-0813">Transport</keyword>
<evidence type="ECO:0000256" key="6">
    <source>
        <dbReference type="ARBA" id="ARBA00022519"/>
    </source>
</evidence>
<evidence type="ECO:0000256" key="2">
    <source>
        <dbReference type="ARBA" id="ARBA00007208"/>
    </source>
</evidence>